<reference evidence="1 2" key="1">
    <citation type="submission" date="2018-11" db="EMBL/GenBank/DDBJ databases">
        <authorList>
            <person name="Ye M.-Q."/>
            <person name="Du Z.-J."/>
        </authorList>
    </citation>
    <scope>NUCLEOTIDE SEQUENCE [LARGE SCALE GENOMIC DNA]</scope>
    <source>
        <strain evidence="1 2">U0105</strain>
    </source>
</reference>
<accession>A0A3N5ZBP4</accession>
<dbReference type="AlphaFoldDB" id="A0A3N5ZBP4"/>
<dbReference type="EMBL" id="RPOK01000001">
    <property type="protein sequence ID" value="RPJ68804.1"/>
    <property type="molecule type" value="Genomic_DNA"/>
</dbReference>
<evidence type="ECO:0000313" key="1">
    <source>
        <dbReference type="EMBL" id="RPJ68804.1"/>
    </source>
</evidence>
<proteinExistence type="predicted"/>
<evidence type="ECO:0000313" key="2">
    <source>
        <dbReference type="Proteomes" id="UP000275281"/>
    </source>
</evidence>
<gene>
    <name evidence="1" type="ORF">DRW07_00275</name>
</gene>
<sequence length="119" mass="13817">MLFARLKGTWNKEAAVSFAQRFKAQAAPLVERPWGHVVYLDDWDLCSPDMFPVIESLVEWCIDNNLKRAAQIYTPSAMKRQFLDRMVVEEMGDFTRACFDCEEAALAWLESELENLDHK</sequence>
<dbReference type="OrthoDB" id="8903822at2"/>
<keyword evidence="2" id="KW-1185">Reference proteome</keyword>
<evidence type="ECO:0008006" key="3">
    <source>
        <dbReference type="Google" id="ProtNLM"/>
    </source>
</evidence>
<dbReference type="Proteomes" id="UP000275281">
    <property type="component" value="Unassembled WGS sequence"/>
</dbReference>
<organism evidence="1 2">
    <name type="scientific">Alteromonas sediminis</name>
    <dbReference type="NCBI Taxonomy" id="2259342"/>
    <lineage>
        <taxon>Bacteria</taxon>
        <taxon>Pseudomonadati</taxon>
        <taxon>Pseudomonadota</taxon>
        <taxon>Gammaproteobacteria</taxon>
        <taxon>Alteromonadales</taxon>
        <taxon>Alteromonadaceae</taxon>
        <taxon>Alteromonas/Salinimonas group</taxon>
        <taxon>Alteromonas</taxon>
    </lineage>
</organism>
<protein>
    <recommendedName>
        <fullName evidence="3">STAS/SEC14 domain-containing protein</fullName>
    </recommendedName>
</protein>
<name>A0A3N5ZBP4_9ALTE</name>
<comment type="caution">
    <text evidence="1">The sequence shown here is derived from an EMBL/GenBank/DDBJ whole genome shotgun (WGS) entry which is preliminary data.</text>
</comment>